<evidence type="ECO:0000313" key="3">
    <source>
        <dbReference type="EMBL" id="CAF9935044.1"/>
    </source>
</evidence>
<evidence type="ECO:0000256" key="2">
    <source>
        <dbReference type="SAM" id="SignalP"/>
    </source>
</evidence>
<evidence type="ECO:0000256" key="1">
    <source>
        <dbReference type="SAM" id="MobiDB-lite"/>
    </source>
</evidence>
<keyword evidence="2" id="KW-0732">Signal</keyword>
<feature type="compositionally biased region" description="Polar residues" evidence="1">
    <location>
        <begin position="172"/>
        <end position="200"/>
    </location>
</feature>
<protein>
    <submittedName>
        <fullName evidence="3">Uncharacterized protein</fullName>
    </submittedName>
</protein>
<feature type="chain" id="PRO_5034046430" evidence="2">
    <location>
        <begin position="23"/>
        <end position="200"/>
    </location>
</feature>
<feature type="compositionally biased region" description="Basic and acidic residues" evidence="1">
    <location>
        <begin position="146"/>
        <end position="171"/>
    </location>
</feature>
<proteinExistence type="predicted"/>
<sequence>MHLNSSLILAFSLVLGSSLTSANVLDHPFRPEFKRQACIPVPGGPCDPGWAPECGYYANNLLGCGGNGEWEVIEACSDNGMKGSIIGARSNILDTLNCASGDLDGVTGHLIMPGGAAAHGAAVAADTAAMGVVAEEATQESEGDDNDKRTTSGDDCKTKNGHNSDEDHSETQENQLNTQIRPSSAQSDVKQSTAQISASS</sequence>
<gene>
    <name evidence="3" type="ORF">IMSHALPRED_010078</name>
</gene>
<accession>A0A8H3G1U6</accession>
<feature type="signal peptide" evidence="2">
    <location>
        <begin position="1"/>
        <end position="22"/>
    </location>
</feature>
<feature type="region of interest" description="Disordered" evidence="1">
    <location>
        <begin position="135"/>
        <end position="200"/>
    </location>
</feature>
<dbReference type="AlphaFoldDB" id="A0A8H3G1U6"/>
<organism evidence="3 4">
    <name type="scientific">Imshaugia aleurites</name>
    <dbReference type="NCBI Taxonomy" id="172621"/>
    <lineage>
        <taxon>Eukaryota</taxon>
        <taxon>Fungi</taxon>
        <taxon>Dikarya</taxon>
        <taxon>Ascomycota</taxon>
        <taxon>Pezizomycotina</taxon>
        <taxon>Lecanoromycetes</taxon>
        <taxon>OSLEUM clade</taxon>
        <taxon>Lecanoromycetidae</taxon>
        <taxon>Lecanorales</taxon>
        <taxon>Lecanorineae</taxon>
        <taxon>Parmeliaceae</taxon>
        <taxon>Imshaugia</taxon>
    </lineage>
</organism>
<reference evidence="3" key="1">
    <citation type="submission" date="2021-03" db="EMBL/GenBank/DDBJ databases">
        <authorList>
            <person name="Tagirdzhanova G."/>
        </authorList>
    </citation>
    <scope>NUCLEOTIDE SEQUENCE</scope>
</reference>
<keyword evidence="4" id="KW-1185">Reference proteome</keyword>
<dbReference type="Proteomes" id="UP000664534">
    <property type="component" value="Unassembled WGS sequence"/>
</dbReference>
<name>A0A8H3G1U6_9LECA</name>
<evidence type="ECO:0000313" key="4">
    <source>
        <dbReference type="Proteomes" id="UP000664534"/>
    </source>
</evidence>
<dbReference type="EMBL" id="CAJPDT010000081">
    <property type="protein sequence ID" value="CAF9935044.1"/>
    <property type="molecule type" value="Genomic_DNA"/>
</dbReference>
<comment type="caution">
    <text evidence="3">The sequence shown here is derived from an EMBL/GenBank/DDBJ whole genome shotgun (WGS) entry which is preliminary data.</text>
</comment>